<protein>
    <submittedName>
        <fullName evidence="1">Uncharacterized protein</fullName>
    </submittedName>
</protein>
<name>Q854H1_BPMOM</name>
<proteinExistence type="predicted"/>
<accession>Q854H1</accession>
<reference evidence="1 2" key="1">
    <citation type="journal article" date="2003" name="Cell">
        <title>Origins of highly mosaic mycobacteriophage genomes.</title>
        <authorList>
            <person name="Pedulla M.L."/>
            <person name="Ford M.E."/>
            <person name="Houtz J.M."/>
            <person name="Karthikeyan T."/>
            <person name="Wadsworth C."/>
            <person name="Lewis J.A."/>
            <person name="Jacobs-Sera D."/>
            <person name="Falbo J."/>
            <person name="Gross J."/>
            <person name="Pannunzio N.R."/>
            <person name="Brucker W."/>
            <person name="Kumar V."/>
            <person name="Kandasamy J."/>
            <person name="Keenan L."/>
            <person name="Bardarov S."/>
            <person name="Kriakov J."/>
            <person name="Lawrence J.G."/>
            <person name="Jacobs W.R. Jr."/>
            <person name="Hendrix R.W."/>
            <person name="Hatfull G.F."/>
        </authorList>
    </citation>
    <scope>NUCLEOTIDE SEQUENCE</scope>
</reference>
<evidence type="ECO:0000313" key="1">
    <source>
        <dbReference type="EMBL" id="AAN12737.1"/>
    </source>
</evidence>
<sequence length="56" mass="6419">MSPLQFSLLMKEITERADRIHRAGREQNSPEKIARARGLYTAVKMMRNAWAMGAVE</sequence>
<dbReference type="EMBL" id="AY129338">
    <property type="protein sequence ID" value="AAN12737.1"/>
    <property type="molecule type" value="Genomic_DNA"/>
</dbReference>
<organismHost>
    <name type="scientific">Mycolicibacterium smegmatis</name>
    <name type="common">Mycobacterium smegmatis</name>
    <dbReference type="NCBI Taxonomy" id="1772"/>
</organismHost>
<dbReference type="Proteomes" id="UP000000963">
    <property type="component" value="Segment"/>
</dbReference>
<dbReference type="RefSeq" id="NP_818394.1">
    <property type="nucleotide sequence ID" value="NC_004688.1"/>
</dbReference>
<gene>
    <name evidence="1" type="primary">95</name>
    <name evidence="1" type="ORF">PBI_OMEGA_95</name>
</gene>
<dbReference type="KEGG" id="vg:1260094"/>
<keyword evidence="2" id="KW-1185">Reference proteome</keyword>
<organism evidence="1 2">
    <name type="scientific">Mycobacterium phage Omega</name>
    <name type="common">Mycobacteriophage Omega</name>
    <dbReference type="NCBI Taxonomy" id="2907835"/>
    <lineage>
        <taxon>Viruses</taxon>
        <taxon>Duplodnaviria</taxon>
        <taxon>Heunggongvirae</taxon>
        <taxon>Uroviricota</taxon>
        <taxon>Caudoviricetes</taxon>
        <taxon>Omegavirus</taxon>
        <taxon>Omegavirus omega</taxon>
    </lineage>
</organism>
<evidence type="ECO:0000313" key="2">
    <source>
        <dbReference type="Proteomes" id="UP000000963"/>
    </source>
</evidence>